<organism evidence="1 2">
    <name type="scientific">Nibrella viscosa</name>
    <dbReference type="NCBI Taxonomy" id="1084524"/>
    <lineage>
        <taxon>Bacteria</taxon>
        <taxon>Pseudomonadati</taxon>
        <taxon>Bacteroidota</taxon>
        <taxon>Cytophagia</taxon>
        <taxon>Cytophagales</taxon>
        <taxon>Spirosomataceae</taxon>
        <taxon>Nibrella</taxon>
    </lineage>
</organism>
<dbReference type="EMBL" id="BAABHB010000002">
    <property type="protein sequence ID" value="GAA4399644.1"/>
    <property type="molecule type" value="Genomic_DNA"/>
</dbReference>
<dbReference type="SUPFAM" id="SSF48452">
    <property type="entry name" value="TPR-like"/>
    <property type="match status" value="1"/>
</dbReference>
<dbReference type="Gene3D" id="1.25.40.10">
    <property type="entry name" value="Tetratricopeptide repeat domain"/>
    <property type="match status" value="1"/>
</dbReference>
<protein>
    <recommendedName>
        <fullName evidence="3">Tetratricopeptide repeat-containing protein</fullName>
    </recommendedName>
</protein>
<gene>
    <name evidence="1" type="ORF">GCM10023187_11840</name>
</gene>
<dbReference type="InterPro" id="IPR011990">
    <property type="entry name" value="TPR-like_helical_dom_sf"/>
</dbReference>
<accession>A0ABP8K2E2</accession>
<evidence type="ECO:0000313" key="1">
    <source>
        <dbReference type="EMBL" id="GAA4399644.1"/>
    </source>
</evidence>
<evidence type="ECO:0000313" key="2">
    <source>
        <dbReference type="Proteomes" id="UP001500936"/>
    </source>
</evidence>
<sequence>MRVFLALMASLNYAALSAVGQVLPATHYKHKLADQVCVRIAAAHGEGLNRPRLEIISRQRVRIARYRPGAAPVLQIDEALFDVCRTFGRDSVNALACVLGHELAHYYRRHNTVAAFGLAGDGQQTSLAERQQWEAEADAFGLLYGYLAGYDTYRLLPAVLQAVYKAYKLPDQLPGYLSRTERMAIAQKADAQFRPLQLAFEAGQWLWLLQRYNEAAVCFSYLLQQQYPAKEVYNNLGVIRLMQALEGLNGPSIAYAYPFEWDAGSRLRLGSLRSGSDNQALVTQQLRQAGDYFKHALQLDPAYTAASINLACTYSLQGNQEGAIGTLNELETLTQKAFPANAVLVKAIACARNQQPDKAADYFRQAVATGAYQAGYNQALFEKSRSAGLLAGLLPNWSALESWIRDFWGGVTPTAQPAPVRETAVGPLTWGNVSPQWKQPLLLPDASHPVKISIAETSQAIGWRLELSDQVLEVLQTLRAYQGQARSGIRVGMAASRLKQLYGSPTVVYQAAGGRQYQYFKSAALVTELQEGRVKGWSIHRYTY</sequence>
<comment type="caution">
    <text evidence="1">The sequence shown here is derived from an EMBL/GenBank/DDBJ whole genome shotgun (WGS) entry which is preliminary data.</text>
</comment>
<keyword evidence="2" id="KW-1185">Reference proteome</keyword>
<name>A0ABP8K2E2_9BACT</name>
<dbReference type="RefSeq" id="WP_345264925.1">
    <property type="nucleotide sequence ID" value="NZ_BAABHB010000002.1"/>
</dbReference>
<evidence type="ECO:0008006" key="3">
    <source>
        <dbReference type="Google" id="ProtNLM"/>
    </source>
</evidence>
<dbReference type="Proteomes" id="UP001500936">
    <property type="component" value="Unassembled WGS sequence"/>
</dbReference>
<proteinExistence type="predicted"/>
<reference evidence="2" key="1">
    <citation type="journal article" date="2019" name="Int. J. Syst. Evol. Microbiol.">
        <title>The Global Catalogue of Microorganisms (GCM) 10K type strain sequencing project: providing services to taxonomists for standard genome sequencing and annotation.</title>
        <authorList>
            <consortium name="The Broad Institute Genomics Platform"/>
            <consortium name="The Broad Institute Genome Sequencing Center for Infectious Disease"/>
            <person name="Wu L."/>
            <person name="Ma J."/>
        </authorList>
    </citation>
    <scope>NUCLEOTIDE SEQUENCE [LARGE SCALE GENOMIC DNA]</scope>
    <source>
        <strain evidence="2">JCM 17925</strain>
    </source>
</reference>